<organism evidence="2 3">
    <name type="scientific">Brassica napus</name>
    <name type="common">Rape</name>
    <dbReference type="NCBI Taxonomy" id="3708"/>
    <lineage>
        <taxon>Eukaryota</taxon>
        <taxon>Viridiplantae</taxon>
        <taxon>Streptophyta</taxon>
        <taxon>Embryophyta</taxon>
        <taxon>Tracheophyta</taxon>
        <taxon>Spermatophyta</taxon>
        <taxon>Magnoliopsida</taxon>
        <taxon>eudicotyledons</taxon>
        <taxon>Gunneridae</taxon>
        <taxon>Pentapetalae</taxon>
        <taxon>rosids</taxon>
        <taxon>malvids</taxon>
        <taxon>Brassicales</taxon>
        <taxon>Brassicaceae</taxon>
        <taxon>Brassiceae</taxon>
        <taxon>Brassica</taxon>
    </lineage>
</organism>
<evidence type="ECO:0000313" key="2">
    <source>
        <dbReference type="EMBL" id="KAH0914270.1"/>
    </source>
</evidence>
<proteinExistence type="predicted"/>
<dbReference type="SUPFAM" id="SSF47323">
    <property type="entry name" value="Anticodon-binding domain of a subclass of class I aminoacyl-tRNA synthetases"/>
    <property type="match status" value="1"/>
</dbReference>
<name>A0ABQ8CB05_BRANA</name>
<dbReference type="EMBL" id="JAGKQM010000008">
    <property type="protein sequence ID" value="KAH0914270.1"/>
    <property type="molecule type" value="Genomic_DNA"/>
</dbReference>
<evidence type="ECO:0000256" key="1">
    <source>
        <dbReference type="SAM" id="Phobius"/>
    </source>
</evidence>
<keyword evidence="1" id="KW-1133">Transmembrane helix</keyword>
<keyword evidence="1" id="KW-0472">Membrane</keyword>
<keyword evidence="1" id="KW-0812">Transmembrane</keyword>
<keyword evidence="3" id="KW-1185">Reference proteome</keyword>
<comment type="caution">
    <text evidence="2">The sequence shown here is derived from an EMBL/GenBank/DDBJ whole genome shotgun (WGS) entry which is preliminary data.</text>
</comment>
<dbReference type="InterPro" id="IPR009080">
    <property type="entry name" value="tRNAsynth_Ia_anticodon-bd"/>
</dbReference>
<sequence>MTTLTQRKEKVFKYSFPPSSAMDAEEKMELKVYNKMTLAEGRKFLIRSLPERSDCTSVDMISVTSAMLAPPSPWTFSTGLSKLDSSSETLLDECTLPVSSEFSQLDSSSEAFYYVYQILMMPSFHIEKQWLKKTVEKLNRLQKPKTSLTSSKSEFEAKMLDDLYTHGCLPRCIEIHQYLNYLMFSDLLLLLFFSCATSPFIPNLSKMLKKQRALKLRKQLDVLGLLTTLSYAENTNKSRKKEFEKSDQIRAVQGIAVMDIGKETVWRPMLPFSG</sequence>
<reference evidence="2 3" key="1">
    <citation type="submission" date="2021-05" db="EMBL/GenBank/DDBJ databases">
        <title>Genome Assembly of Synthetic Allotetraploid Brassica napus Reveals Homoeologous Exchanges between Subgenomes.</title>
        <authorList>
            <person name="Davis J.T."/>
        </authorList>
    </citation>
    <scope>NUCLEOTIDE SEQUENCE [LARGE SCALE GENOMIC DNA]</scope>
    <source>
        <strain evidence="3">cv. Da-Ae</strain>
        <tissue evidence="2">Seedling</tissue>
    </source>
</reference>
<protein>
    <submittedName>
        <fullName evidence="2">Uncharacterized protein</fullName>
    </submittedName>
</protein>
<accession>A0ABQ8CB05</accession>
<evidence type="ECO:0000313" key="3">
    <source>
        <dbReference type="Proteomes" id="UP000824890"/>
    </source>
</evidence>
<feature type="transmembrane region" description="Helical" evidence="1">
    <location>
        <begin position="178"/>
        <end position="201"/>
    </location>
</feature>
<gene>
    <name evidence="2" type="ORF">HID58_028716</name>
</gene>
<dbReference type="Proteomes" id="UP000824890">
    <property type="component" value="Unassembled WGS sequence"/>
</dbReference>